<organism evidence="2 3">
    <name type="scientific">Archangium gephyra</name>
    <dbReference type="NCBI Taxonomy" id="48"/>
    <lineage>
        <taxon>Bacteria</taxon>
        <taxon>Pseudomonadati</taxon>
        <taxon>Myxococcota</taxon>
        <taxon>Myxococcia</taxon>
        <taxon>Myxococcales</taxon>
        <taxon>Cystobacterineae</taxon>
        <taxon>Archangiaceae</taxon>
        <taxon>Archangium</taxon>
    </lineage>
</organism>
<dbReference type="Proteomes" id="UP000249061">
    <property type="component" value="Unassembled WGS sequence"/>
</dbReference>
<name>A0A2W5TF11_9BACT</name>
<evidence type="ECO:0000256" key="1">
    <source>
        <dbReference type="SAM" id="MobiDB-lite"/>
    </source>
</evidence>
<accession>A0A2W5TF11</accession>
<dbReference type="EMBL" id="QFQP01000013">
    <property type="protein sequence ID" value="PZR11813.1"/>
    <property type="molecule type" value="Genomic_DNA"/>
</dbReference>
<proteinExistence type="predicted"/>
<comment type="caution">
    <text evidence="2">The sequence shown here is derived from an EMBL/GenBank/DDBJ whole genome shotgun (WGS) entry which is preliminary data.</text>
</comment>
<reference evidence="2 3" key="1">
    <citation type="submission" date="2017-08" db="EMBL/GenBank/DDBJ databases">
        <title>Infants hospitalized years apart are colonized by the same room-sourced microbial strains.</title>
        <authorList>
            <person name="Brooks B."/>
            <person name="Olm M.R."/>
            <person name="Firek B.A."/>
            <person name="Baker R."/>
            <person name="Thomas B.C."/>
            <person name="Morowitz M.J."/>
            <person name="Banfield J.F."/>
        </authorList>
    </citation>
    <scope>NUCLEOTIDE SEQUENCE [LARGE SCALE GENOMIC DNA]</scope>
    <source>
        <strain evidence="2">S2_003_000_R2_14</strain>
    </source>
</reference>
<feature type="region of interest" description="Disordered" evidence="1">
    <location>
        <begin position="1"/>
        <end position="21"/>
    </location>
</feature>
<evidence type="ECO:0000313" key="3">
    <source>
        <dbReference type="Proteomes" id="UP000249061"/>
    </source>
</evidence>
<sequence length="66" mass="6997">MVLLQGGLAGPQLETGTRNSDAAANATASHFLELVFMREGDPARPGQVKLYREAAAICKSRRLLAG</sequence>
<gene>
    <name evidence="2" type="ORF">DI536_15865</name>
</gene>
<evidence type="ECO:0000313" key="2">
    <source>
        <dbReference type="EMBL" id="PZR11813.1"/>
    </source>
</evidence>
<protein>
    <submittedName>
        <fullName evidence="2">Uncharacterized protein</fullName>
    </submittedName>
</protein>
<dbReference type="AlphaFoldDB" id="A0A2W5TF11"/>